<name>A0A4Z0J9V4_9LACO</name>
<evidence type="ECO:0000313" key="2">
    <source>
        <dbReference type="Proteomes" id="UP000297348"/>
    </source>
</evidence>
<dbReference type="OrthoDB" id="2300226at2"/>
<proteinExistence type="predicted"/>
<gene>
    <name evidence="1" type="ORF">EGT51_04650</name>
</gene>
<dbReference type="AlphaFoldDB" id="A0A4Z0J9V4"/>
<dbReference type="RefSeq" id="WP_135367597.1">
    <property type="nucleotide sequence ID" value="NZ_RKLX01000005.1"/>
</dbReference>
<accession>A0A4Z0J9V4</accession>
<sequence length="75" mass="9063">MEELDNPLLSRLQRLQDLKFLIDRGTDHRLDYHRFRIFEIQLPTQTIDLVAEYQAYAQDRTLSEVAELIVQKYRL</sequence>
<dbReference type="EMBL" id="RKLX01000005">
    <property type="protein sequence ID" value="TGD19464.1"/>
    <property type="molecule type" value="Genomic_DNA"/>
</dbReference>
<reference evidence="1 2" key="1">
    <citation type="submission" date="2018-10" db="EMBL/GenBank/DDBJ databases">
        <title>Lactobacillus sp. R7 and Lactobacillus sp. R19 isolated from fermented mustard green product of Taiwan.</title>
        <authorList>
            <person name="Lin S.-T."/>
        </authorList>
    </citation>
    <scope>NUCLEOTIDE SEQUENCE [LARGE SCALE GENOMIC DNA]</scope>
    <source>
        <strain evidence="1 2">BCRC 81129</strain>
    </source>
</reference>
<keyword evidence="2" id="KW-1185">Reference proteome</keyword>
<comment type="caution">
    <text evidence="1">The sequence shown here is derived from an EMBL/GenBank/DDBJ whole genome shotgun (WGS) entry which is preliminary data.</text>
</comment>
<protein>
    <submittedName>
        <fullName evidence="1">Uncharacterized protein</fullName>
    </submittedName>
</protein>
<evidence type="ECO:0000313" key="1">
    <source>
        <dbReference type="EMBL" id="TGD19464.1"/>
    </source>
</evidence>
<organism evidence="1 2">
    <name type="scientific">Levilactobacillus suantsaiihabitans</name>
    <dbReference type="NCBI Taxonomy" id="2487722"/>
    <lineage>
        <taxon>Bacteria</taxon>
        <taxon>Bacillati</taxon>
        <taxon>Bacillota</taxon>
        <taxon>Bacilli</taxon>
        <taxon>Lactobacillales</taxon>
        <taxon>Lactobacillaceae</taxon>
        <taxon>Levilactobacillus</taxon>
    </lineage>
</organism>
<dbReference type="Proteomes" id="UP000297348">
    <property type="component" value="Unassembled WGS sequence"/>
</dbReference>